<evidence type="ECO:0000313" key="3">
    <source>
        <dbReference type="Proteomes" id="UP001162881"/>
    </source>
</evidence>
<dbReference type="SUPFAM" id="SSF63829">
    <property type="entry name" value="Calcium-dependent phosphotriesterase"/>
    <property type="match status" value="1"/>
</dbReference>
<dbReference type="Proteomes" id="UP001162881">
    <property type="component" value="Unassembled WGS sequence"/>
</dbReference>
<name>A0ABT0BCR2_9SPHN</name>
<dbReference type="Pfam" id="PF13449">
    <property type="entry name" value="Phytase-like"/>
    <property type="match status" value="1"/>
</dbReference>
<protein>
    <submittedName>
        <fullName evidence="2">Esterase-like activity of phytase family protein</fullName>
    </submittedName>
</protein>
<organism evidence="2 3">
    <name type="scientific">Novosphingobium organovorum</name>
    <dbReference type="NCBI Taxonomy" id="2930092"/>
    <lineage>
        <taxon>Bacteria</taxon>
        <taxon>Pseudomonadati</taxon>
        <taxon>Pseudomonadota</taxon>
        <taxon>Alphaproteobacteria</taxon>
        <taxon>Sphingomonadales</taxon>
        <taxon>Sphingomonadaceae</taxon>
        <taxon>Novosphingobium</taxon>
    </lineage>
</organism>
<accession>A0ABT0BCR2</accession>
<proteinExistence type="predicted"/>
<dbReference type="InterPro" id="IPR027372">
    <property type="entry name" value="Phytase-like_dom"/>
</dbReference>
<keyword evidence="3" id="KW-1185">Reference proteome</keyword>
<sequence>MRRTIALLVLIAGLLVPIWVRSPKIRLGPWQRLTVTHQPIPDRERLARYLKPFRLEQALRFEGSQAGGYSSLIAFDSRHFLTVSDNGRWLRFDFARPGRVGYTFGNVAFAQAAHDKESRDVESSVLDRVHGGLWLGLEGQNAIVRTDLSLVEQRRVQPAAMHHWGENTGPEAMAHLADGRFIVVRETALAGTGNRRHEGVLFASGDPTRDPRSQPFVFDGPRNFSVVDMAQMPDGRVLVLMRRLAWIAPLRFAGRIVIADPSQIREGKVWASQQVAVLASDMPIDNFEGIAVSPGAHGRLDVWLISDDNFLRVVQKTLLWKLSVDPAELPWPGRSGAASVR</sequence>
<dbReference type="EMBL" id="JALHLF010000027">
    <property type="protein sequence ID" value="MCJ2182840.1"/>
    <property type="molecule type" value="Genomic_DNA"/>
</dbReference>
<comment type="caution">
    <text evidence="2">The sequence shown here is derived from an EMBL/GenBank/DDBJ whole genome shotgun (WGS) entry which is preliminary data.</text>
</comment>
<evidence type="ECO:0000259" key="1">
    <source>
        <dbReference type="Pfam" id="PF13449"/>
    </source>
</evidence>
<dbReference type="RefSeq" id="WP_244019435.1">
    <property type="nucleotide sequence ID" value="NZ_JALHLF010000027.1"/>
</dbReference>
<feature type="domain" description="Phytase-like" evidence="1">
    <location>
        <begin position="66"/>
        <end position="310"/>
    </location>
</feature>
<evidence type="ECO:0000313" key="2">
    <source>
        <dbReference type="EMBL" id="MCJ2182840.1"/>
    </source>
</evidence>
<gene>
    <name evidence="2" type="ORF">MTR62_09065</name>
</gene>
<reference evidence="2" key="1">
    <citation type="submission" date="2022-03" db="EMBL/GenBank/DDBJ databases">
        <title>Identification of a novel bacterium isolated from mangrove sediments.</title>
        <authorList>
            <person name="Pan X."/>
        </authorList>
    </citation>
    <scope>NUCLEOTIDE SEQUENCE</scope>
    <source>
        <strain evidence="2">B1949</strain>
    </source>
</reference>